<sequence length="160" mass="18123">MLERGVMRLSVDVHNFLQNEDIQHEFFLMETRAKDDKRNLEVLGLKQKEVVKSIIIFIDGKPFNSVIPFNKKISLTKIRQHYPDSKVEIASHKTMVEMTGYVVGSIPPVAHKTKSTTLIDKDCMKLEVLYTGGGEPNAMLKIRPRDLQGLTGAEVLDISE</sequence>
<dbReference type="GO" id="GO:0002161">
    <property type="term" value="F:aminoacyl-tRNA deacylase activity"/>
    <property type="evidence" value="ECO:0007669"/>
    <property type="project" value="InterPro"/>
</dbReference>
<dbReference type="EMBL" id="LAZR01026386">
    <property type="protein sequence ID" value="KKL68912.1"/>
    <property type="molecule type" value="Genomic_DNA"/>
</dbReference>
<dbReference type="SUPFAM" id="SSF55826">
    <property type="entry name" value="YbaK/ProRS associated domain"/>
    <property type="match status" value="1"/>
</dbReference>
<dbReference type="PANTHER" id="PTHR30411">
    <property type="entry name" value="CYTOPLASMIC PROTEIN"/>
    <property type="match status" value="1"/>
</dbReference>
<dbReference type="InterPro" id="IPR036754">
    <property type="entry name" value="YbaK/aa-tRNA-synt-asso_dom_sf"/>
</dbReference>
<name>A0A0F9H0S8_9ZZZZ</name>
<dbReference type="Pfam" id="PF04073">
    <property type="entry name" value="tRNA_edit"/>
    <property type="match status" value="1"/>
</dbReference>
<reference evidence="2" key="1">
    <citation type="journal article" date="2015" name="Nature">
        <title>Complex archaea that bridge the gap between prokaryotes and eukaryotes.</title>
        <authorList>
            <person name="Spang A."/>
            <person name="Saw J.H."/>
            <person name="Jorgensen S.L."/>
            <person name="Zaremba-Niedzwiedzka K."/>
            <person name="Martijn J."/>
            <person name="Lind A.E."/>
            <person name="van Eijk R."/>
            <person name="Schleper C."/>
            <person name="Guy L."/>
            <person name="Ettema T.J."/>
        </authorList>
    </citation>
    <scope>NUCLEOTIDE SEQUENCE</scope>
</reference>
<feature type="domain" description="YbaK/aminoacyl-tRNA synthetase-associated" evidence="1">
    <location>
        <begin position="41"/>
        <end position="148"/>
    </location>
</feature>
<comment type="caution">
    <text evidence="2">The sequence shown here is derived from an EMBL/GenBank/DDBJ whole genome shotgun (WGS) entry which is preliminary data.</text>
</comment>
<proteinExistence type="predicted"/>
<dbReference type="InterPro" id="IPR007214">
    <property type="entry name" value="YbaK/aa-tRNA-synth-assoc-dom"/>
</dbReference>
<evidence type="ECO:0000259" key="1">
    <source>
        <dbReference type="Pfam" id="PF04073"/>
    </source>
</evidence>
<gene>
    <name evidence="2" type="ORF">LCGC14_2120250</name>
</gene>
<dbReference type="Gene3D" id="3.90.960.10">
    <property type="entry name" value="YbaK/aminoacyl-tRNA synthetase-associated domain"/>
    <property type="match status" value="1"/>
</dbReference>
<dbReference type="CDD" id="cd04332">
    <property type="entry name" value="YbaK_like"/>
    <property type="match status" value="1"/>
</dbReference>
<dbReference type="AlphaFoldDB" id="A0A0F9H0S8"/>
<organism evidence="2">
    <name type="scientific">marine sediment metagenome</name>
    <dbReference type="NCBI Taxonomy" id="412755"/>
    <lineage>
        <taxon>unclassified sequences</taxon>
        <taxon>metagenomes</taxon>
        <taxon>ecological metagenomes</taxon>
    </lineage>
</organism>
<protein>
    <recommendedName>
        <fullName evidence="1">YbaK/aminoacyl-tRNA synthetase-associated domain-containing protein</fullName>
    </recommendedName>
</protein>
<dbReference type="PANTHER" id="PTHR30411:SF1">
    <property type="entry name" value="CYTOPLASMIC PROTEIN"/>
    <property type="match status" value="1"/>
</dbReference>
<accession>A0A0F9H0S8</accession>
<evidence type="ECO:0000313" key="2">
    <source>
        <dbReference type="EMBL" id="KKL68912.1"/>
    </source>
</evidence>